<dbReference type="HOGENOM" id="CLU_131359_0_0_10"/>
<evidence type="ECO:0000256" key="1">
    <source>
        <dbReference type="SAM" id="Phobius"/>
    </source>
</evidence>
<dbReference type="KEGG" id="bhl:Bache_1710"/>
<reference key="1">
    <citation type="submission" date="2010-11" db="EMBL/GenBank/DDBJ databases">
        <title>The complete genome of Bacteroides helcogenes P 36-108.</title>
        <authorList>
            <consortium name="US DOE Joint Genome Institute (JGI-PGF)"/>
            <person name="Lucas S."/>
            <person name="Copeland A."/>
            <person name="Lapidus A."/>
            <person name="Bruce D."/>
            <person name="Goodwin L."/>
            <person name="Pitluck S."/>
            <person name="Kyrpides N."/>
            <person name="Mavromatis K."/>
            <person name="Ivanova N."/>
            <person name="Zeytun A."/>
            <person name="Brettin T."/>
            <person name="Detter J.C."/>
            <person name="Tapia R."/>
            <person name="Han C."/>
            <person name="Land M."/>
            <person name="Hauser L."/>
            <person name="Markowitz V."/>
            <person name="Cheng J.-F."/>
            <person name="Hugenholtz P."/>
            <person name="Woyke T."/>
            <person name="Wu D."/>
            <person name="Gronow S."/>
            <person name="Wellnitz S."/>
            <person name="Brambilla E."/>
            <person name="Klenk H.-P."/>
            <person name="Eisen J.A."/>
        </authorList>
    </citation>
    <scope>NUCLEOTIDE SEQUENCE</scope>
    <source>
        <strain>P 36-108</strain>
    </source>
</reference>
<proteinExistence type="predicted"/>
<name>E6SN41_BACT6</name>
<organism evidence="2 3">
    <name type="scientific">Bacteroides helcogenes (strain ATCC 35417 / DSM 20613 / JCM 6297 / CCUG 15421 / P 36-108)</name>
    <dbReference type="NCBI Taxonomy" id="693979"/>
    <lineage>
        <taxon>Bacteria</taxon>
        <taxon>Pseudomonadati</taxon>
        <taxon>Bacteroidota</taxon>
        <taxon>Bacteroidia</taxon>
        <taxon>Bacteroidales</taxon>
        <taxon>Bacteroidaceae</taxon>
        <taxon>Bacteroides</taxon>
    </lineage>
</organism>
<protein>
    <submittedName>
        <fullName evidence="2">Uncharacterized protein</fullName>
    </submittedName>
</protein>
<keyword evidence="1" id="KW-0812">Transmembrane</keyword>
<reference evidence="2 3" key="2">
    <citation type="journal article" date="2011" name="Stand. Genomic Sci.">
        <title>Complete genome sequence of Bacteroides helcogenes type strain (P 36-108).</title>
        <authorList>
            <person name="Pati A."/>
            <person name="Gronow S."/>
            <person name="Zeytun A."/>
            <person name="Lapidus A."/>
            <person name="Nolan M."/>
            <person name="Hammon N."/>
            <person name="Deshpande S."/>
            <person name="Cheng J.F."/>
            <person name="Tapia R."/>
            <person name="Han C."/>
            <person name="Goodwin L."/>
            <person name="Pitluck S."/>
            <person name="Liolios K."/>
            <person name="Pagani I."/>
            <person name="Ivanova N."/>
            <person name="Mavromatis K."/>
            <person name="Chen A."/>
            <person name="Palaniappan K."/>
            <person name="Land M."/>
            <person name="Hauser L."/>
            <person name="Chang Y.J."/>
            <person name="Jeffries C.D."/>
            <person name="Detter J.C."/>
            <person name="Brambilla E."/>
            <person name="Rohde M."/>
            <person name="Goker M."/>
            <person name="Woyke T."/>
            <person name="Bristow J."/>
            <person name="Eisen J.A."/>
            <person name="Markowitz V."/>
            <person name="Hugenholtz P."/>
            <person name="Kyrpides N.C."/>
            <person name="Klenk H.P."/>
            <person name="Lucas S."/>
        </authorList>
    </citation>
    <scope>NUCLEOTIDE SEQUENCE [LARGE SCALE GENOMIC DNA]</scope>
    <source>
        <strain evidence="3">ATCC 35417 / DSM 20613 / JCM 6297 / CCUG 15421 / P 36-108</strain>
    </source>
</reference>
<keyword evidence="3" id="KW-1185">Reference proteome</keyword>
<dbReference type="EMBL" id="CP002352">
    <property type="protein sequence ID" value="ADV43710.1"/>
    <property type="molecule type" value="Genomic_DNA"/>
</dbReference>
<dbReference type="RefSeq" id="WP_013547304.1">
    <property type="nucleotide sequence ID" value="NC_014933.1"/>
</dbReference>
<dbReference type="OrthoDB" id="1040322at2"/>
<evidence type="ECO:0000313" key="3">
    <source>
        <dbReference type="Proteomes" id="UP000008630"/>
    </source>
</evidence>
<dbReference type="Proteomes" id="UP000008630">
    <property type="component" value="Chromosome"/>
</dbReference>
<feature type="transmembrane region" description="Helical" evidence="1">
    <location>
        <begin position="92"/>
        <end position="112"/>
    </location>
</feature>
<keyword evidence="1" id="KW-1133">Transmembrane helix</keyword>
<dbReference type="PATRIC" id="fig|693979.3.peg.1803"/>
<gene>
    <name evidence="2" type="ordered locus">Bache_1710</name>
</gene>
<sequence>MKVEEIERLLAEFYNGNTDEQEEELLKEAFKTEEVPGYLQKDKKLFLCLFSPEDVEEDSVSGELEDKLSRLIERKAEEEQSFFRRNKARRNWRWIGGVAATVMLLLGVGYAISNRGEYMRPPTPQDTFSDPEAAYKVLQATLIEVSTNLNKGIKQVEATQKDVSMANQEVRNEIQR</sequence>
<dbReference type="AlphaFoldDB" id="E6SN41"/>
<dbReference type="eggNOG" id="ENOG5033ISU">
    <property type="taxonomic scope" value="Bacteria"/>
</dbReference>
<accession>E6SN41</accession>
<dbReference type="STRING" id="693979.Bache_1710"/>
<keyword evidence="1" id="KW-0472">Membrane</keyword>
<evidence type="ECO:0000313" key="2">
    <source>
        <dbReference type="EMBL" id="ADV43710.1"/>
    </source>
</evidence>